<evidence type="ECO:0000259" key="1">
    <source>
        <dbReference type="Pfam" id="PF00814"/>
    </source>
</evidence>
<dbReference type="AlphaFoldDB" id="A0A845AT77"/>
<dbReference type="Pfam" id="PF00814">
    <property type="entry name" value="TsaD"/>
    <property type="match status" value="1"/>
</dbReference>
<dbReference type="NCBIfam" id="TIGR03725">
    <property type="entry name" value="T6A_YeaZ"/>
    <property type="match status" value="1"/>
</dbReference>
<dbReference type="GO" id="GO:0002949">
    <property type="term" value="P:tRNA threonylcarbamoyladenosine modification"/>
    <property type="evidence" value="ECO:0007669"/>
    <property type="project" value="InterPro"/>
</dbReference>
<dbReference type="EMBL" id="WTYE01000001">
    <property type="protein sequence ID" value="MXP32804.1"/>
    <property type="molecule type" value="Genomic_DNA"/>
</dbReference>
<dbReference type="OrthoDB" id="9809995at2"/>
<dbReference type="RefSeq" id="WP_160780109.1">
    <property type="nucleotide sequence ID" value="NZ_BAAAZF010000001.1"/>
</dbReference>
<dbReference type="SUPFAM" id="SSF53067">
    <property type="entry name" value="Actin-like ATPase domain"/>
    <property type="match status" value="1"/>
</dbReference>
<dbReference type="InterPro" id="IPR000905">
    <property type="entry name" value="Gcp-like_dom"/>
</dbReference>
<protein>
    <submittedName>
        <fullName evidence="2">tRNA (Adenosine(37)-N6)-threonylcarbamoyltransferase complex dimerization subunit type 1 TsaB</fullName>
    </submittedName>
</protein>
<accession>A0A845AT77</accession>
<dbReference type="Proteomes" id="UP000446786">
    <property type="component" value="Unassembled WGS sequence"/>
</dbReference>
<feature type="domain" description="Gcp-like" evidence="1">
    <location>
        <begin position="32"/>
        <end position="123"/>
    </location>
</feature>
<proteinExistence type="predicted"/>
<reference evidence="2 3" key="1">
    <citation type="submission" date="2019-12" db="EMBL/GenBank/DDBJ databases">
        <title>Genomic-based taxomic classification of the family Erythrobacteraceae.</title>
        <authorList>
            <person name="Xu L."/>
        </authorList>
    </citation>
    <scope>NUCLEOTIDE SEQUENCE [LARGE SCALE GENOMIC DNA]</scope>
    <source>
        <strain evidence="2 3">JCM 16677</strain>
    </source>
</reference>
<dbReference type="InterPro" id="IPR043129">
    <property type="entry name" value="ATPase_NBD"/>
</dbReference>
<evidence type="ECO:0000313" key="2">
    <source>
        <dbReference type="EMBL" id="MXP32804.1"/>
    </source>
</evidence>
<keyword evidence="2" id="KW-0808">Transferase</keyword>
<organism evidence="2 3">
    <name type="scientific">Parerythrobacter jejuensis</name>
    <dbReference type="NCBI Taxonomy" id="795812"/>
    <lineage>
        <taxon>Bacteria</taxon>
        <taxon>Pseudomonadati</taxon>
        <taxon>Pseudomonadota</taxon>
        <taxon>Alphaproteobacteria</taxon>
        <taxon>Sphingomonadales</taxon>
        <taxon>Erythrobacteraceae</taxon>
        <taxon>Parerythrobacter</taxon>
    </lineage>
</organism>
<comment type="caution">
    <text evidence="2">The sequence shown here is derived from an EMBL/GenBank/DDBJ whole genome shotgun (WGS) entry which is preliminary data.</text>
</comment>
<sequence>MRTLAIDCSTEACSIALFEDDALVANDHRVLGRGHAEHLVPMIAQLPDKGCADRILVARGPGSFTGVRIGIATARALGLAWKADIAGYPTLGLVAAMAHAQHPGESLDVAMTGGHGDWFVQSFDPFGAPASPNRSMAPDAAIAAYRAEIVAGTEAEALVSRRGYGTALSLHPDASFALSILPDLLGTDVSPIYGRAPDAKPARPRPKP</sequence>
<dbReference type="GO" id="GO:0016740">
    <property type="term" value="F:transferase activity"/>
    <property type="evidence" value="ECO:0007669"/>
    <property type="project" value="UniProtKB-KW"/>
</dbReference>
<name>A0A845AT77_9SPHN</name>
<gene>
    <name evidence="2" type="primary">tsaB</name>
    <name evidence="2" type="ORF">GRI94_13320</name>
</gene>
<dbReference type="Gene3D" id="3.30.420.40">
    <property type="match status" value="2"/>
</dbReference>
<evidence type="ECO:0000313" key="3">
    <source>
        <dbReference type="Proteomes" id="UP000446786"/>
    </source>
</evidence>
<dbReference type="InterPro" id="IPR022496">
    <property type="entry name" value="T6A_TsaB"/>
</dbReference>
<keyword evidence="3" id="KW-1185">Reference proteome</keyword>